<protein>
    <submittedName>
        <fullName evidence="2">Uncharacterized protein</fullName>
    </submittedName>
</protein>
<evidence type="ECO:0000313" key="3">
    <source>
        <dbReference type="Proteomes" id="UP001187415"/>
    </source>
</evidence>
<dbReference type="Proteomes" id="UP001187415">
    <property type="component" value="Unassembled WGS sequence"/>
</dbReference>
<feature type="region of interest" description="Disordered" evidence="1">
    <location>
        <begin position="1"/>
        <end position="87"/>
    </location>
</feature>
<dbReference type="EMBL" id="JAUPFM010000010">
    <property type="protein sequence ID" value="KAK2839428.1"/>
    <property type="molecule type" value="Genomic_DNA"/>
</dbReference>
<feature type="compositionally biased region" description="Low complexity" evidence="1">
    <location>
        <begin position="43"/>
        <end position="57"/>
    </location>
</feature>
<feature type="compositionally biased region" description="Polar residues" evidence="1">
    <location>
        <begin position="1"/>
        <end position="23"/>
    </location>
</feature>
<dbReference type="AlphaFoldDB" id="A0AA88SIU8"/>
<proteinExistence type="predicted"/>
<sequence length="159" mass="17327">MPSLVRLQNSDQSSPIGMQQGGMNQREVADAVGMSQRPMNRLRSSASSRSSCSCSGSEAPQHSEALPHRPNPGNTSEQTSSRLNPWRCHDCGTSRDVAKGMRLPRRVIGTKNLNFGTPSSSWWIGRDWGLNHGPCCPVDDCLTNSSVATWKKTTGKTEN</sequence>
<organism evidence="2 3">
    <name type="scientific">Channa striata</name>
    <name type="common">Snakehead murrel</name>
    <name type="synonym">Ophicephalus striatus</name>
    <dbReference type="NCBI Taxonomy" id="64152"/>
    <lineage>
        <taxon>Eukaryota</taxon>
        <taxon>Metazoa</taxon>
        <taxon>Chordata</taxon>
        <taxon>Craniata</taxon>
        <taxon>Vertebrata</taxon>
        <taxon>Euteleostomi</taxon>
        <taxon>Actinopterygii</taxon>
        <taxon>Neopterygii</taxon>
        <taxon>Teleostei</taxon>
        <taxon>Neoteleostei</taxon>
        <taxon>Acanthomorphata</taxon>
        <taxon>Anabantaria</taxon>
        <taxon>Anabantiformes</taxon>
        <taxon>Channoidei</taxon>
        <taxon>Channidae</taxon>
        <taxon>Channa</taxon>
    </lineage>
</organism>
<keyword evidence="3" id="KW-1185">Reference proteome</keyword>
<gene>
    <name evidence="2" type="ORF">Q5P01_013168</name>
</gene>
<evidence type="ECO:0000256" key="1">
    <source>
        <dbReference type="SAM" id="MobiDB-lite"/>
    </source>
</evidence>
<feature type="compositionally biased region" description="Polar residues" evidence="1">
    <location>
        <begin position="72"/>
        <end position="83"/>
    </location>
</feature>
<evidence type="ECO:0000313" key="2">
    <source>
        <dbReference type="EMBL" id="KAK2839428.1"/>
    </source>
</evidence>
<accession>A0AA88SIU8</accession>
<reference evidence="2" key="1">
    <citation type="submission" date="2023-07" db="EMBL/GenBank/DDBJ databases">
        <title>Chromosome-level Genome Assembly of Striped Snakehead (Channa striata).</title>
        <authorList>
            <person name="Liu H."/>
        </authorList>
    </citation>
    <scope>NUCLEOTIDE SEQUENCE</scope>
    <source>
        <strain evidence="2">Gz</strain>
        <tissue evidence="2">Muscle</tissue>
    </source>
</reference>
<name>A0AA88SIU8_CHASR</name>
<comment type="caution">
    <text evidence="2">The sequence shown here is derived from an EMBL/GenBank/DDBJ whole genome shotgun (WGS) entry which is preliminary data.</text>
</comment>